<evidence type="ECO:0000313" key="2">
    <source>
        <dbReference type="EMBL" id="GHF52720.1"/>
    </source>
</evidence>
<dbReference type="Gene3D" id="2.120.10.30">
    <property type="entry name" value="TolB, C-terminal domain"/>
    <property type="match status" value="1"/>
</dbReference>
<dbReference type="EMBL" id="BNCJ01000006">
    <property type="protein sequence ID" value="GHF52720.1"/>
    <property type="molecule type" value="Genomic_DNA"/>
</dbReference>
<dbReference type="PANTHER" id="PTHR19328:SF75">
    <property type="entry name" value="ALDOSE SUGAR DEHYDROGENASE YLII"/>
    <property type="match status" value="1"/>
</dbReference>
<dbReference type="InterPro" id="IPR011042">
    <property type="entry name" value="6-blade_b-propeller_TolB-like"/>
</dbReference>
<reference evidence="2" key="2">
    <citation type="submission" date="2020-09" db="EMBL/GenBank/DDBJ databases">
        <authorList>
            <person name="Sun Q."/>
            <person name="Kim S."/>
        </authorList>
    </citation>
    <scope>NUCLEOTIDE SEQUENCE</scope>
    <source>
        <strain evidence="2">KCTC 42650</strain>
    </source>
</reference>
<dbReference type="InterPro" id="IPR011041">
    <property type="entry name" value="Quinoprot_gluc/sorb_DH_b-prop"/>
</dbReference>
<feature type="domain" description="Glucose/Sorbosone dehydrogenase" evidence="1">
    <location>
        <begin position="38"/>
        <end position="358"/>
    </location>
</feature>
<protein>
    <submittedName>
        <fullName evidence="2">Glucose sorbosone dehydrogenase</fullName>
    </submittedName>
</protein>
<accession>A0A8J3GX95</accession>
<dbReference type="Pfam" id="PF07995">
    <property type="entry name" value="GSDH"/>
    <property type="match status" value="1"/>
</dbReference>
<comment type="caution">
    <text evidence="2">The sequence shown here is derived from an EMBL/GenBank/DDBJ whole genome shotgun (WGS) entry which is preliminary data.</text>
</comment>
<sequence length="364" mass="39161">MRLAGILSLILCVVLPGALRAEGALAERVQLSQMASGLNEPWGLDVLPSGDFLVTERGGTLWYFAGGKARKVVGVPEVVARGQGGLLDVTLARDFAESRALFLSYVHPQRGGASTAVAVARLSEDGRSLTELRRIFTARPVTSSTRHFGSRVVEATDGTLFVTLGERGDAASAQDLGSHNGSVVRINRNGSVPKDNPFIGRAGALPEIWSYGHRNIQGAALDLEGRLVTVEHGAKGGDEVNRSIRGANYGWPVISYGVDYSGARIGEGTRKEGMEQPALYWDPSIAPSGLVVYSGKLWPEWKGNTFVGALKFDYIARISGDPMREVDQLRGPETDRVRDVIEAPDGSLWFLSVGQGAVYRMTPR</sequence>
<dbReference type="PANTHER" id="PTHR19328">
    <property type="entry name" value="HEDGEHOG-INTERACTING PROTEIN"/>
    <property type="match status" value="1"/>
</dbReference>
<dbReference type="Proteomes" id="UP000626220">
    <property type="component" value="Unassembled WGS sequence"/>
</dbReference>
<evidence type="ECO:0000259" key="1">
    <source>
        <dbReference type="Pfam" id="PF07995"/>
    </source>
</evidence>
<keyword evidence="3" id="KW-1185">Reference proteome</keyword>
<dbReference type="AlphaFoldDB" id="A0A8J3GX95"/>
<dbReference type="SUPFAM" id="SSF50952">
    <property type="entry name" value="Soluble quinoprotein glucose dehydrogenase"/>
    <property type="match status" value="1"/>
</dbReference>
<proteinExistence type="predicted"/>
<name>A0A8J3GX95_9RHOB</name>
<dbReference type="InterPro" id="IPR012938">
    <property type="entry name" value="Glc/Sorbosone_DH"/>
</dbReference>
<organism evidence="2 3">
    <name type="scientific">Seohaeicola zhoushanensis</name>
    <dbReference type="NCBI Taxonomy" id="1569283"/>
    <lineage>
        <taxon>Bacteria</taxon>
        <taxon>Pseudomonadati</taxon>
        <taxon>Pseudomonadota</taxon>
        <taxon>Alphaproteobacteria</taxon>
        <taxon>Rhodobacterales</taxon>
        <taxon>Roseobacteraceae</taxon>
        <taxon>Seohaeicola</taxon>
    </lineage>
</organism>
<gene>
    <name evidence="2" type="ORF">GCM10017056_25360</name>
</gene>
<reference evidence="2" key="1">
    <citation type="journal article" date="2014" name="Int. J. Syst. Evol. Microbiol.">
        <title>Complete genome sequence of Corynebacterium casei LMG S-19264T (=DSM 44701T), isolated from a smear-ripened cheese.</title>
        <authorList>
            <consortium name="US DOE Joint Genome Institute (JGI-PGF)"/>
            <person name="Walter F."/>
            <person name="Albersmeier A."/>
            <person name="Kalinowski J."/>
            <person name="Ruckert C."/>
        </authorList>
    </citation>
    <scope>NUCLEOTIDE SEQUENCE</scope>
    <source>
        <strain evidence="2">KCTC 42650</strain>
    </source>
</reference>
<evidence type="ECO:0000313" key="3">
    <source>
        <dbReference type="Proteomes" id="UP000626220"/>
    </source>
</evidence>
<dbReference type="RefSeq" id="WP_189680465.1">
    <property type="nucleotide sequence ID" value="NZ_BNCJ01000006.1"/>
</dbReference>